<proteinExistence type="predicted"/>
<gene>
    <name evidence="2" type="ORF">VTK73DRAFT_1177</name>
</gene>
<feature type="compositionally biased region" description="Low complexity" evidence="1">
    <location>
        <begin position="87"/>
        <end position="104"/>
    </location>
</feature>
<accession>A0ABR3VTU4</accession>
<evidence type="ECO:0000313" key="3">
    <source>
        <dbReference type="Proteomes" id="UP001586593"/>
    </source>
</evidence>
<protein>
    <submittedName>
        <fullName evidence="2">Uncharacterized protein</fullName>
    </submittedName>
</protein>
<feature type="region of interest" description="Disordered" evidence="1">
    <location>
        <begin position="1"/>
        <end position="173"/>
    </location>
</feature>
<name>A0ABR3VTU4_9PEZI</name>
<keyword evidence="3" id="KW-1185">Reference proteome</keyword>
<sequence>MPSPSQLTASRLRGLSAHQDRSGGAHARLPSKLMHSSPGGHNTPAGHASDRHRKPSGQDASCEMPRARSVLAAPAGRERCSTGDPRAACGQQSSAAASTQEAVQPFGRIPADGRSAMTAKPVGEKSKNSLDQTGILLSTSAREPDPEATPSGNGPTGLGVTPPAAWGCLHQTPNDPRLAAAAAAEADCKGSTRRDA</sequence>
<dbReference type="EMBL" id="JAZHXJ010001280">
    <property type="protein sequence ID" value="KAL1845079.1"/>
    <property type="molecule type" value="Genomic_DNA"/>
</dbReference>
<comment type="caution">
    <text evidence="2">The sequence shown here is derived from an EMBL/GenBank/DDBJ whole genome shotgun (WGS) entry which is preliminary data.</text>
</comment>
<evidence type="ECO:0000256" key="1">
    <source>
        <dbReference type="SAM" id="MobiDB-lite"/>
    </source>
</evidence>
<reference evidence="2 3" key="1">
    <citation type="journal article" date="2024" name="Commun. Biol.">
        <title>Comparative genomic analysis of thermophilic fungi reveals convergent evolutionary adaptations and gene losses.</title>
        <authorList>
            <person name="Steindorff A.S."/>
            <person name="Aguilar-Pontes M.V."/>
            <person name="Robinson A.J."/>
            <person name="Andreopoulos B."/>
            <person name="LaButti K."/>
            <person name="Kuo A."/>
            <person name="Mondo S."/>
            <person name="Riley R."/>
            <person name="Otillar R."/>
            <person name="Haridas S."/>
            <person name="Lipzen A."/>
            <person name="Grimwood J."/>
            <person name="Schmutz J."/>
            <person name="Clum A."/>
            <person name="Reid I.D."/>
            <person name="Moisan M.C."/>
            <person name="Butler G."/>
            <person name="Nguyen T.T.M."/>
            <person name="Dewar K."/>
            <person name="Conant G."/>
            <person name="Drula E."/>
            <person name="Henrissat B."/>
            <person name="Hansel C."/>
            <person name="Singer S."/>
            <person name="Hutchinson M.I."/>
            <person name="de Vries R.P."/>
            <person name="Natvig D.O."/>
            <person name="Powell A.J."/>
            <person name="Tsang A."/>
            <person name="Grigoriev I.V."/>
        </authorList>
    </citation>
    <scope>NUCLEOTIDE SEQUENCE [LARGE SCALE GENOMIC DNA]</scope>
    <source>
        <strain evidence="2 3">ATCC 24622</strain>
    </source>
</reference>
<dbReference type="Proteomes" id="UP001586593">
    <property type="component" value="Unassembled WGS sequence"/>
</dbReference>
<feature type="compositionally biased region" description="Polar residues" evidence="1">
    <location>
        <begin position="129"/>
        <end position="141"/>
    </location>
</feature>
<evidence type="ECO:0000313" key="2">
    <source>
        <dbReference type="EMBL" id="KAL1845079.1"/>
    </source>
</evidence>
<organism evidence="2 3">
    <name type="scientific">Phialemonium thermophilum</name>
    <dbReference type="NCBI Taxonomy" id="223376"/>
    <lineage>
        <taxon>Eukaryota</taxon>
        <taxon>Fungi</taxon>
        <taxon>Dikarya</taxon>
        <taxon>Ascomycota</taxon>
        <taxon>Pezizomycotina</taxon>
        <taxon>Sordariomycetes</taxon>
        <taxon>Sordariomycetidae</taxon>
        <taxon>Cephalothecales</taxon>
        <taxon>Cephalothecaceae</taxon>
        <taxon>Phialemonium</taxon>
    </lineage>
</organism>